<comment type="caution">
    <text evidence="2">The sequence shown here is derived from an EMBL/GenBank/DDBJ whole genome shotgun (WGS) entry which is preliminary data.</text>
</comment>
<protein>
    <submittedName>
        <fullName evidence="2">Uncharacterized protein</fullName>
    </submittedName>
</protein>
<evidence type="ECO:0000313" key="2">
    <source>
        <dbReference type="EMBL" id="RUS24394.1"/>
    </source>
</evidence>
<reference evidence="2 3" key="1">
    <citation type="journal article" date="2018" name="New Phytol.">
        <title>Phylogenomics of Endogonaceae and evolution of mycorrhizas within Mucoromycota.</title>
        <authorList>
            <person name="Chang Y."/>
            <person name="Desiro A."/>
            <person name="Na H."/>
            <person name="Sandor L."/>
            <person name="Lipzen A."/>
            <person name="Clum A."/>
            <person name="Barry K."/>
            <person name="Grigoriev I.V."/>
            <person name="Martin F.M."/>
            <person name="Stajich J.E."/>
            <person name="Smith M.E."/>
            <person name="Bonito G."/>
            <person name="Spatafora J.W."/>
        </authorList>
    </citation>
    <scope>NUCLEOTIDE SEQUENCE [LARGE SCALE GENOMIC DNA]</scope>
    <source>
        <strain evidence="2 3">AD002</strain>
    </source>
</reference>
<keyword evidence="3" id="KW-1185">Reference proteome</keyword>
<evidence type="ECO:0000256" key="1">
    <source>
        <dbReference type="SAM" id="SignalP"/>
    </source>
</evidence>
<feature type="chain" id="PRO_5019320909" evidence="1">
    <location>
        <begin position="19"/>
        <end position="220"/>
    </location>
</feature>
<sequence>MIVPILLAVVISMPPLVANVVGLDPVKKQCWYLYLNSLSSVIWEWVSLFGPITLSGVHGLLPPLPYPRQLRRVVPWREARDSGAAHYQCYQPRSIQGFALPSRSSHLPGPEHYFHTPRLFQWRSQPGGYAYERRRPVVAGTHQCDHLPPRSSPLQFLAQNLTTLGWAGRLTAGLQVPVHRVSKRRVVVTAALDPTPAPRADPRCRARVAAVPLARDYAAD</sequence>
<dbReference type="AlphaFoldDB" id="A0A433Q404"/>
<gene>
    <name evidence="2" type="ORF">BC938DRAFT_473647</name>
</gene>
<name>A0A433Q404_9FUNG</name>
<dbReference type="EMBL" id="RBNJ01016169">
    <property type="protein sequence ID" value="RUS24394.1"/>
    <property type="molecule type" value="Genomic_DNA"/>
</dbReference>
<feature type="signal peptide" evidence="1">
    <location>
        <begin position="1"/>
        <end position="18"/>
    </location>
</feature>
<proteinExistence type="predicted"/>
<organism evidence="2 3">
    <name type="scientific">Jimgerdemannia flammicorona</name>
    <dbReference type="NCBI Taxonomy" id="994334"/>
    <lineage>
        <taxon>Eukaryota</taxon>
        <taxon>Fungi</taxon>
        <taxon>Fungi incertae sedis</taxon>
        <taxon>Mucoromycota</taxon>
        <taxon>Mucoromycotina</taxon>
        <taxon>Endogonomycetes</taxon>
        <taxon>Endogonales</taxon>
        <taxon>Endogonaceae</taxon>
        <taxon>Jimgerdemannia</taxon>
    </lineage>
</organism>
<accession>A0A433Q404</accession>
<dbReference type="Proteomes" id="UP000274822">
    <property type="component" value="Unassembled WGS sequence"/>
</dbReference>
<evidence type="ECO:0000313" key="3">
    <source>
        <dbReference type="Proteomes" id="UP000274822"/>
    </source>
</evidence>
<keyword evidence="1" id="KW-0732">Signal</keyword>